<keyword evidence="2" id="KW-1185">Reference proteome</keyword>
<reference evidence="1 2" key="1">
    <citation type="submission" date="2018-04" db="EMBL/GenBank/DDBJ databases">
        <title>Massilia violaceinigra sp. nov., a novel purple-pigmented bacterium isolated from Tianshan glacier, Xinjiang, China.</title>
        <authorList>
            <person name="Wang H."/>
        </authorList>
    </citation>
    <scope>NUCLEOTIDE SEQUENCE [LARGE SCALE GENOMIC DNA]</scope>
    <source>
        <strain evidence="1 2">B448-2</strain>
    </source>
</reference>
<dbReference type="RefSeq" id="WP_106759149.1">
    <property type="nucleotide sequence ID" value="NZ_PXWF02000273.1"/>
</dbReference>
<dbReference type="Proteomes" id="UP000241421">
    <property type="component" value="Unassembled WGS sequence"/>
</dbReference>
<comment type="caution">
    <text evidence="1">The sequence shown here is derived from an EMBL/GenBank/DDBJ whole genome shotgun (WGS) entry which is preliminary data.</text>
</comment>
<accession>A0A2U2HGD2</accession>
<dbReference type="EMBL" id="PXWF02000273">
    <property type="protein sequence ID" value="PWF43997.1"/>
    <property type="molecule type" value="Genomic_DNA"/>
</dbReference>
<evidence type="ECO:0000313" key="2">
    <source>
        <dbReference type="Proteomes" id="UP000241421"/>
    </source>
</evidence>
<dbReference type="AlphaFoldDB" id="A0A2U2HGD2"/>
<dbReference type="OrthoDB" id="9798172at2"/>
<evidence type="ECO:0000313" key="1">
    <source>
        <dbReference type="EMBL" id="PWF43997.1"/>
    </source>
</evidence>
<organism evidence="1 2">
    <name type="scientific">Massilia glaciei</name>
    <dbReference type="NCBI Taxonomy" id="1524097"/>
    <lineage>
        <taxon>Bacteria</taxon>
        <taxon>Pseudomonadati</taxon>
        <taxon>Pseudomonadota</taxon>
        <taxon>Betaproteobacteria</taxon>
        <taxon>Burkholderiales</taxon>
        <taxon>Oxalobacteraceae</taxon>
        <taxon>Telluria group</taxon>
        <taxon>Massilia</taxon>
    </lineage>
</organism>
<sequence length="131" mass="14637">MSTSAIPDDVKRFILVSIHSVPYLEAMLLLRNEASAPWDSKRLSQRLYVSEKVATVLLAQLCGAGVLESADRRADLLAYAYKPNSEELGEIIDRLTATYAKNLVDVTNLIHSRTDKKAQAFANAFVWRKDP</sequence>
<gene>
    <name evidence="1" type="ORF">C7C56_020120</name>
</gene>
<proteinExistence type="predicted"/>
<protein>
    <recommendedName>
        <fullName evidence="3">MarR family transcriptional regulator</fullName>
    </recommendedName>
</protein>
<evidence type="ECO:0008006" key="3">
    <source>
        <dbReference type="Google" id="ProtNLM"/>
    </source>
</evidence>
<name>A0A2U2HGD2_9BURK</name>